<gene>
    <name evidence="2" type="ORF">D7Y13_10200</name>
</gene>
<protein>
    <recommendedName>
        <fullName evidence="4">Pilus assembly protein</fullName>
    </recommendedName>
</protein>
<sequence length="513" mass="54665">MPEISRRRRSRGQSMVLACLSFLTLALMVTLSFNLTHALRNKMGLQQHSDTMAYSMAVMEARALNYYAVSNRSIAASYVAMASMHAYMSTASLTREMLKASQTNFYIIMAMEFAQCACWTCIKHCIHGIQALKVANKYSKKANSYASDIKDVEDSFNQTIKALDTIVESVHASQVAAHTKTALAIQNGSGSGLDKLTDWNSKGASTVASGVGGLNANEFNCAVDGLPCMGGGSNSAAIAHSKTMTDIANASRPGWTANRDAGGIPAPYYLHPSFLNELMSDIPGEGLHLPLPTMKGSAGVGAKKGDWAPPGQVGTKGSTVVSRDEGGAMFNQWKDGIAPYMPFDAEIWSDSNGGGHNPKQAHSGKHDFDGIATKTGLGCVMTGNCFMKFRGNAQADNDFGQPRSYSYVTRTLRSGNASQAPWELNSSATLNFTHGEQGTAKLTLAADEGAALSKALVYYHRLGANGWREAPNLFSPFWRAKLHPFTGQEAAKVLGAAGSADSAQLAATPELSL</sequence>
<dbReference type="Proteomes" id="UP000278907">
    <property type="component" value="Unassembled WGS sequence"/>
</dbReference>
<feature type="region of interest" description="Disordered" evidence="1">
    <location>
        <begin position="298"/>
        <end position="321"/>
    </location>
</feature>
<evidence type="ECO:0000256" key="1">
    <source>
        <dbReference type="SAM" id="MobiDB-lite"/>
    </source>
</evidence>
<organism evidence="2 3">
    <name type="scientific">Corallococcus praedator</name>
    <dbReference type="NCBI Taxonomy" id="2316724"/>
    <lineage>
        <taxon>Bacteria</taxon>
        <taxon>Pseudomonadati</taxon>
        <taxon>Myxococcota</taxon>
        <taxon>Myxococcia</taxon>
        <taxon>Myxococcales</taxon>
        <taxon>Cystobacterineae</taxon>
        <taxon>Myxococcaceae</taxon>
        <taxon>Corallococcus</taxon>
    </lineage>
</organism>
<proteinExistence type="predicted"/>
<accession>A0ABX9QNT9</accession>
<evidence type="ECO:0000313" key="3">
    <source>
        <dbReference type="Proteomes" id="UP000278907"/>
    </source>
</evidence>
<name>A0ABX9QNT9_9BACT</name>
<comment type="caution">
    <text evidence="2">The sequence shown here is derived from an EMBL/GenBank/DDBJ whole genome shotgun (WGS) entry which is preliminary data.</text>
</comment>
<keyword evidence="3" id="KW-1185">Reference proteome</keyword>
<dbReference type="EMBL" id="RAWI01000055">
    <property type="protein sequence ID" value="RKI11981.1"/>
    <property type="molecule type" value="Genomic_DNA"/>
</dbReference>
<evidence type="ECO:0000313" key="2">
    <source>
        <dbReference type="EMBL" id="RKI11981.1"/>
    </source>
</evidence>
<evidence type="ECO:0008006" key="4">
    <source>
        <dbReference type="Google" id="ProtNLM"/>
    </source>
</evidence>
<reference evidence="2 3" key="1">
    <citation type="submission" date="2018-09" db="EMBL/GenBank/DDBJ databases">
        <authorList>
            <person name="Livingstone P.G."/>
            <person name="Whitworth D.E."/>
        </authorList>
    </citation>
    <scope>NUCLEOTIDE SEQUENCE [LARGE SCALE GENOMIC DNA]</scope>
    <source>
        <strain evidence="2 3">CA031B</strain>
    </source>
</reference>